<keyword evidence="2" id="KW-1185">Reference proteome</keyword>
<feature type="non-terminal residue" evidence="1">
    <location>
        <position position="114"/>
    </location>
</feature>
<dbReference type="STRING" id="930990.A0A067MPG3"/>
<dbReference type="EMBL" id="KL198023">
    <property type="protein sequence ID" value="KDQ17648.1"/>
    <property type="molecule type" value="Genomic_DNA"/>
</dbReference>
<evidence type="ECO:0000313" key="1">
    <source>
        <dbReference type="EMBL" id="KDQ17648.1"/>
    </source>
</evidence>
<protein>
    <submittedName>
        <fullName evidence="1">Uncharacterized protein</fullName>
    </submittedName>
</protein>
<dbReference type="AlphaFoldDB" id="A0A067MPG3"/>
<dbReference type="InParanoid" id="A0A067MPG3"/>
<dbReference type="Proteomes" id="UP000027195">
    <property type="component" value="Unassembled WGS sequence"/>
</dbReference>
<gene>
    <name evidence="1" type="ORF">BOTBODRAFT_29808</name>
</gene>
<evidence type="ECO:0000313" key="2">
    <source>
        <dbReference type="Proteomes" id="UP000027195"/>
    </source>
</evidence>
<dbReference type="HOGENOM" id="CLU_2126870_0_0_1"/>
<name>A0A067MPG3_BOTB1</name>
<accession>A0A067MPG3</accession>
<reference evidence="2" key="1">
    <citation type="journal article" date="2014" name="Proc. Natl. Acad. Sci. U.S.A.">
        <title>Extensive sampling of basidiomycete genomes demonstrates inadequacy of the white-rot/brown-rot paradigm for wood decay fungi.</title>
        <authorList>
            <person name="Riley R."/>
            <person name="Salamov A.A."/>
            <person name="Brown D.W."/>
            <person name="Nagy L.G."/>
            <person name="Floudas D."/>
            <person name="Held B.W."/>
            <person name="Levasseur A."/>
            <person name="Lombard V."/>
            <person name="Morin E."/>
            <person name="Otillar R."/>
            <person name="Lindquist E.A."/>
            <person name="Sun H."/>
            <person name="LaButti K.M."/>
            <person name="Schmutz J."/>
            <person name="Jabbour D."/>
            <person name="Luo H."/>
            <person name="Baker S.E."/>
            <person name="Pisabarro A.G."/>
            <person name="Walton J.D."/>
            <person name="Blanchette R.A."/>
            <person name="Henrissat B."/>
            <person name="Martin F."/>
            <person name="Cullen D."/>
            <person name="Hibbett D.S."/>
            <person name="Grigoriev I.V."/>
        </authorList>
    </citation>
    <scope>NUCLEOTIDE SEQUENCE [LARGE SCALE GENOMIC DNA]</scope>
    <source>
        <strain evidence="2">FD-172 SS1</strain>
    </source>
</reference>
<organism evidence="1 2">
    <name type="scientific">Botryobasidium botryosum (strain FD-172 SS1)</name>
    <dbReference type="NCBI Taxonomy" id="930990"/>
    <lineage>
        <taxon>Eukaryota</taxon>
        <taxon>Fungi</taxon>
        <taxon>Dikarya</taxon>
        <taxon>Basidiomycota</taxon>
        <taxon>Agaricomycotina</taxon>
        <taxon>Agaricomycetes</taxon>
        <taxon>Cantharellales</taxon>
        <taxon>Botryobasidiaceae</taxon>
        <taxon>Botryobasidium</taxon>
    </lineage>
</organism>
<proteinExistence type="predicted"/>
<sequence length="114" mass="12922">MESIGEVDYFSHFFRSVVTNMMSSAGSSSTEEPSWRELTRENTHDYHAYLVAARAAVFPIIKDHAMAYLRSRQNQLAPMHRLQIPDEIFSAIFELAVPAGWPRDPRKAPLTIAA</sequence>